<evidence type="ECO:0000313" key="3">
    <source>
        <dbReference type="Proteomes" id="UP000000641"/>
    </source>
</evidence>
<dbReference type="Proteomes" id="UP000000641">
    <property type="component" value="Chromosome"/>
</dbReference>
<protein>
    <submittedName>
        <fullName evidence="2">Uncharacterized protein</fullName>
    </submittedName>
</protein>
<dbReference type="KEGG" id="tpe:Tpen_1771"/>
<gene>
    <name evidence="2" type="ordered locus">Tpen_1771</name>
</gene>
<evidence type="ECO:0000256" key="1">
    <source>
        <dbReference type="SAM" id="Phobius"/>
    </source>
</evidence>
<accession>A1S136</accession>
<dbReference type="EMBL" id="CP000505">
    <property type="protein sequence ID" value="ABL79166.1"/>
    <property type="molecule type" value="Genomic_DNA"/>
</dbReference>
<dbReference type="OrthoDB" id="28958at2157"/>
<dbReference type="RefSeq" id="WP_011753431.1">
    <property type="nucleotide sequence ID" value="NC_008698.1"/>
</dbReference>
<dbReference type="HOGENOM" id="CLU_272814_0_0_2"/>
<dbReference type="GeneID" id="4601948"/>
<keyword evidence="1" id="KW-1133">Transmembrane helix</keyword>
<dbReference type="EnsemblBacteria" id="ABL79166">
    <property type="protein sequence ID" value="ABL79166"/>
    <property type="gene ID" value="Tpen_1771"/>
</dbReference>
<dbReference type="eggNOG" id="arCOG05461">
    <property type="taxonomic scope" value="Archaea"/>
</dbReference>
<proteinExistence type="predicted"/>
<evidence type="ECO:0000313" key="2">
    <source>
        <dbReference type="EMBL" id="ABL79166.1"/>
    </source>
</evidence>
<keyword evidence="1" id="KW-0472">Membrane</keyword>
<feature type="transmembrane region" description="Helical" evidence="1">
    <location>
        <begin position="1084"/>
        <end position="1100"/>
    </location>
</feature>
<dbReference type="STRING" id="368408.Tpen_1771"/>
<sequence length="1111" mass="117719">MRGYPLLGGTRSRLLVAFLAVLLVALVRVAVSAPAYTSTHFEVYDSAGAGVAYAQSVAAELESAYSALSGSGASLAPPCSGSLYVVNVTQLPGGEGGYVRWTYYYDSSGRITSSCVNYIAIAPGLTSSTLRHVAFHEMVHVSQVSYFRYTAVPSSYPWYIEASAEGISSELSGVCGWEPYYFSNSLYSSNPYSYSGSAWQSYAYGAFYYWVLASGTSTVPGALSGSVSGSSVDSAWVDSTYVSFLLAIVKGVSICGSIYKPSFQSVSVTGTSTSFQVSLSGLSASYYSVSLPGPGMVTVSVSGNVRSNIALNQAFYESNSSLLLALVNPSTSSATYQVTITFSPPLLVKVSGGTFYPVDGRLSLQLYVTYAGQPVTGTVRVNGVDVQASSGYASVTLTNVTWGSVQLTVEYSGYSSTLSVALQKPSVTLYTQTPLFLSPSGYGDLVLKVSNPNQVALSLPLVVRPPVNSSLAFQSLSQTLSLSPGDNTVRLSFSVTGAPAQGTGYVDVLTGSNDKVSVPFSVVPASLSVVKASYDGARGKTIVDVAVQPAALTVTVEVGGLGGKAAVPLSTYIVGVVEVSIPAPSASLSAKPELVAPSWFTARVSVSLSAQGSCPPYPVSYSLSLRVNGSDIGSAYFACGASKDVEATVNASRSDREVYLFVLNGNPSWSAKVRVVPPTISASLVRWTVLGNGSIVEAKVAVAGPHKYLVLGRVLSNESFTLTRSLPAGVKALDVDTGFAKLRLEMPPVKVHVSAPEVVLIPNAVTVRVTVETEAVVKASLEVRLNSSLQRELPVDTSLNRTSFVFELKPGAPGVYTLSVGSWFGGSEASFFYVVVKGVDVEAPPFVLVNEQAEVHVKLYVYPKLPIHANLSVAGCGVGEYRRILGNQSLTLRFDKACSAVVTVSVLNFTASRRIYWDYLNLALENVLGTLDGAPIVGNGTVTGRAYFANGSAVPARVKVDGEYSVTVAETGERVFRLSVEYLGWHNETTVKAFLVPATLYLKAVNVSRELGSPASLEERIRLAVVSGEWGSLSRALKVYEESREKAKAADPLAMLAKSLSERWATEGDEKLIEYSDFILRYEVPIYASIALLAVAVLAARRLRRRRGEKV</sequence>
<dbReference type="AlphaFoldDB" id="A1S136"/>
<keyword evidence="1" id="KW-0812">Transmembrane</keyword>
<reference evidence="3" key="1">
    <citation type="journal article" date="2008" name="J. Bacteriol.">
        <title>Genome sequence of Thermofilum pendens reveals an exceptional loss of biosynthetic pathways without genome reduction.</title>
        <authorList>
            <person name="Anderson I."/>
            <person name="Rodriguez J."/>
            <person name="Susanti D."/>
            <person name="Porat I."/>
            <person name="Reich C."/>
            <person name="Ulrich L.E."/>
            <person name="Elkins J.G."/>
            <person name="Mavromatis K."/>
            <person name="Lykidis A."/>
            <person name="Kim E."/>
            <person name="Thompson L.S."/>
            <person name="Nolan M."/>
            <person name="Land M."/>
            <person name="Copeland A."/>
            <person name="Lapidus A."/>
            <person name="Lucas S."/>
            <person name="Detter C."/>
            <person name="Zhulin I.B."/>
            <person name="Olsen G.J."/>
            <person name="Whitman W."/>
            <person name="Mukhopadhyay B."/>
            <person name="Bristow J."/>
            <person name="Kyrpides N."/>
        </authorList>
    </citation>
    <scope>NUCLEOTIDE SEQUENCE [LARGE SCALE GENOMIC DNA]</scope>
    <source>
        <strain evidence="3">DSM 2475 / Hrk 5</strain>
    </source>
</reference>
<organism evidence="2 3">
    <name type="scientific">Thermofilum pendens (strain DSM 2475 / Hrk 5)</name>
    <dbReference type="NCBI Taxonomy" id="368408"/>
    <lineage>
        <taxon>Archaea</taxon>
        <taxon>Thermoproteota</taxon>
        <taxon>Thermoprotei</taxon>
        <taxon>Thermofilales</taxon>
        <taxon>Thermofilaceae</taxon>
        <taxon>Thermofilum</taxon>
    </lineage>
</organism>
<keyword evidence="3" id="KW-1185">Reference proteome</keyword>
<name>A1S136_THEPD</name>